<dbReference type="Pfam" id="PF10437">
    <property type="entry name" value="Lip_prot_lig_C"/>
    <property type="match status" value="1"/>
</dbReference>
<evidence type="ECO:0000256" key="2">
    <source>
        <dbReference type="ARBA" id="ARBA00005124"/>
    </source>
</evidence>
<comment type="pathway">
    <text evidence="1">Protein modification; protein lipoylation via exogenous pathway; protein N(6)-(lipoyl)lysine from lipoate: step 2/2.</text>
</comment>
<evidence type="ECO:0000313" key="9">
    <source>
        <dbReference type="EMBL" id="ADD08916.1"/>
    </source>
</evidence>
<evidence type="ECO:0000256" key="1">
    <source>
        <dbReference type="ARBA" id="ARBA00005085"/>
    </source>
</evidence>
<keyword evidence="6" id="KW-0067">ATP-binding</keyword>
<dbReference type="UniPathway" id="UPA00537">
    <property type="reaction ID" value="UER00594"/>
</dbReference>
<name>D3T9Y7_ACIB4</name>
<dbReference type="OrthoDB" id="146287at2157"/>
<evidence type="ECO:0000256" key="4">
    <source>
        <dbReference type="ARBA" id="ARBA00022598"/>
    </source>
</evidence>
<reference evidence="9" key="1">
    <citation type="submission" date="2010-02" db="EMBL/GenBank/DDBJ databases">
        <title>Complete sequence of Aciduliprofundum boonei T469.</title>
        <authorList>
            <consortium name="US DOE Joint Genome Institute"/>
            <person name="Lucas S."/>
            <person name="Copeland A."/>
            <person name="Lapidus A."/>
            <person name="Cheng J.-F."/>
            <person name="Bruce D."/>
            <person name="Goodwin L."/>
            <person name="Pitluck S."/>
            <person name="Saunders E."/>
            <person name="Detter J.C."/>
            <person name="Han C."/>
            <person name="Tapia R."/>
            <person name="Land M."/>
            <person name="Hauser L."/>
            <person name="Kyrpides N."/>
            <person name="Mikhailova N."/>
            <person name="Flores G."/>
            <person name="Reysenbach A.-L."/>
            <person name="Woyke T."/>
        </authorList>
    </citation>
    <scope>NUCLEOTIDE SEQUENCE</scope>
    <source>
        <strain evidence="9">T469</strain>
    </source>
</reference>
<dbReference type="GO" id="GO:0005524">
    <property type="term" value="F:ATP binding"/>
    <property type="evidence" value="ECO:0007669"/>
    <property type="project" value="UniProtKB-KW"/>
</dbReference>
<keyword evidence="4" id="KW-0436">Ligase</keyword>
<evidence type="ECO:0000256" key="3">
    <source>
        <dbReference type="ARBA" id="ARBA00012367"/>
    </source>
</evidence>
<dbReference type="GO" id="GO:0009249">
    <property type="term" value="P:protein lipoylation"/>
    <property type="evidence" value="ECO:0007669"/>
    <property type="project" value="UniProtKB-ARBA"/>
</dbReference>
<dbReference type="EC" id="6.3.1.20" evidence="3"/>
<evidence type="ECO:0000256" key="7">
    <source>
        <dbReference type="ARBA" id="ARBA00048037"/>
    </source>
</evidence>
<dbReference type="GO" id="GO:0016979">
    <property type="term" value="F:lipoate-protein ligase activity"/>
    <property type="evidence" value="ECO:0007669"/>
    <property type="project" value="UniProtKB-EC"/>
</dbReference>
<evidence type="ECO:0000256" key="6">
    <source>
        <dbReference type="ARBA" id="ARBA00022840"/>
    </source>
</evidence>
<dbReference type="GeneID" id="8828067"/>
<evidence type="ECO:0000313" key="10">
    <source>
        <dbReference type="Proteomes" id="UP000001400"/>
    </source>
</evidence>
<gene>
    <name evidence="9" type="ordered locus">Aboo_1107</name>
</gene>
<accession>D3T9Y7</accession>
<evidence type="ECO:0000256" key="5">
    <source>
        <dbReference type="ARBA" id="ARBA00022741"/>
    </source>
</evidence>
<dbReference type="RefSeq" id="WP_012997336.1">
    <property type="nucleotide sequence ID" value="NC_013926.1"/>
</dbReference>
<protein>
    <recommendedName>
        <fullName evidence="3">lipoate--protein ligase</fullName>
        <ecNumber evidence="3">6.3.1.20</ecNumber>
    </recommendedName>
</protein>
<comment type="pathway">
    <text evidence="2">Protein modification; protein lipoylation via exogenous pathway; protein N(6)-(lipoyl)lysine from lipoate: step 1/2.</text>
</comment>
<feature type="domain" description="Lipoate protein ligase C-terminal" evidence="8">
    <location>
        <begin position="14"/>
        <end position="61"/>
    </location>
</feature>
<dbReference type="HOGENOM" id="CLU_181210_1_0_2"/>
<dbReference type="Gene3D" id="3.30.390.50">
    <property type="entry name" value="CO dehydrogenase flavoprotein, C-terminal domain"/>
    <property type="match status" value="1"/>
</dbReference>
<sequence length="96" mass="11074">MQQKSGFTEGRVDFKAGKLIRIRAKFRDDKIEDIRITGDFYIYPEDSIELLEEKLKGARIGDVDKIINYVLEGAEYIGIDSKSLSMAVREAWTNRK</sequence>
<proteinExistence type="predicted"/>
<dbReference type="InterPro" id="IPR019491">
    <property type="entry name" value="Lipoate_protein_ligase_C"/>
</dbReference>
<dbReference type="EMBL" id="CP001941">
    <property type="protein sequence ID" value="ADD08916.1"/>
    <property type="molecule type" value="Genomic_DNA"/>
</dbReference>
<keyword evidence="10" id="KW-1185">Reference proteome</keyword>
<dbReference type="Proteomes" id="UP000001400">
    <property type="component" value="Chromosome"/>
</dbReference>
<organism evidence="9 10">
    <name type="scientific">Aciduliprofundum boonei (strain DSM 19572 / T469)</name>
    <dbReference type="NCBI Taxonomy" id="439481"/>
    <lineage>
        <taxon>Archaea</taxon>
        <taxon>Methanobacteriati</taxon>
        <taxon>Thermoplasmatota</taxon>
        <taxon>DHVE2 group</taxon>
        <taxon>Candidatus Aciduliprofundum</taxon>
    </lineage>
</organism>
<evidence type="ECO:0000259" key="8">
    <source>
        <dbReference type="Pfam" id="PF10437"/>
    </source>
</evidence>
<dbReference type="SUPFAM" id="SSF82649">
    <property type="entry name" value="SufE/NifU"/>
    <property type="match status" value="1"/>
</dbReference>
<keyword evidence="5" id="KW-0547">Nucleotide-binding</keyword>
<dbReference type="AlphaFoldDB" id="D3T9Y7"/>
<comment type="catalytic activity">
    <reaction evidence="7">
        <text>L-lysyl-[lipoyl-carrier protein] + (R)-lipoate + ATP = N(6)-[(R)-lipoyl]-L-lysyl-[lipoyl-carrier protein] + AMP + diphosphate + H(+)</text>
        <dbReference type="Rhea" id="RHEA:49288"/>
        <dbReference type="Rhea" id="RHEA-COMP:10500"/>
        <dbReference type="Rhea" id="RHEA-COMP:10502"/>
        <dbReference type="ChEBI" id="CHEBI:15378"/>
        <dbReference type="ChEBI" id="CHEBI:29969"/>
        <dbReference type="ChEBI" id="CHEBI:30616"/>
        <dbReference type="ChEBI" id="CHEBI:33019"/>
        <dbReference type="ChEBI" id="CHEBI:83088"/>
        <dbReference type="ChEBI" id="CHEBI:83099"/>
        <dbReference type="ChEBI" id="CHEBI:456215"/>
        <dbReference type="EC" id="6.3.1.20"/>
    </reaction>
</comment>
<dbReference type="KEGG" id="abi:Aboo_1107"/>